<proteinExistence type="predicted"/>
<organism evidence="1 2">
    <name type="scientific">Trichonephila clavipes</name>
    <name type="common">Golden silk orbweaver</name>
    <name type="synonym">Nephila clavipes</name>
    <dbReference type="NCBI Taxonomy" id="2585209"/>
    <lineage>
        <taxon>Eukaryota</taxon>
        <taxon>Metazoa</taxon>
        <taxon>Ecdysozoa</taxon>
        <taxon>Arthropoda</taxon>
        <taxon>Chelicerata</taxon>
        <taxon>Arachnida</taxon>
        <taxon>Araneae</taxon>
        <taxon>Araneomorphae</taxon>
        <taxon>Entelegynae</taxon>
        <taxon>Araneoidea</taxon>
        <taxon>Nephilidae</taxon>
        <taxon>Trichonephila</taxon>
    </lineage>
</organism>
<dbReference type="Proteomes" id="UP000887159">
    <property type="component" value="Unassembled WGS sequence"/>
</dbReference>
<reference evidence="1" key="1">
    <citation type="submission" date="2020-08" db="EMBL/GenBank/DDBJ databases">
        <title>Multicomponent nature underlies the extraordinary mechanical properties of spider dragline silk.</title>
        <authorList>
            <person name="Kono N."/>
            <person name="Nakamura H."/>
            <person name="Mori M."/>
            <person name="Yoshida Y."/>
            <person name="Ohtoshi R."/>
            <person name="Malay A.D."/>
            <person name="Moran D.A.P."/>
            <person name="Tomita M."/>
            <person name="Numata K."/>
            <person name="Arakawa K."/>
        </authorList>
    </citation>
    <scope>NUCLEOTIDE SEQUENCE</scope>
</reference>
<sequence length="96" mass="10601">MISRAVAELGQRYRVAAIHNISRSCLDPNDFTVLNSIVKGDASLHPIPCGFVCVRVSPYLLLRPILILKVLVLTPTERVKDHASLSPLAQQKAKKK</sequence>
<name>A0A8X6VYU7_TRICX</name>
<keyword evidence="2" id="KW-1185">Reference proteome</keyword>
<evidence type="ECO:0000313" key="2">
    <source>
        <dbReference type="Proteomes" id="UP000887159"/>
    </source>
</evidence>
<gene>
    <name evidence="1" type="ORF">TNCV_2691181</name>
</gene>
<evidence type="ECO:0000313" key="1">
    <source>
        <dbReference type="EMBL" id="GFY24927.1"/>
    </source>
</evidence>
<dbReference type="EMBL" id="BMAU01021370">
    <property type="protein sequence ID" value="GFY24927.1"/>
    <property type="molecule type" value="Genomic_DNA"/>
</dbReference>
<dbReference type="AlphaFoldDB" id="A0A8X6VYU7"/>
<protein>
    <submittedName>
        <fullName evidence="1">Uncharacterized protein</fullName>
    </submittedName>
</protein>
<comment type="caution">
    <text evidence="1">The sequence shown here is derived from an EMBL/GenBank/DDBJ whole genome shotgun (WGS) entry which is preliminary data.</text>
</comment>
<accession>A0A8X6VYU7</accession>